<dbReference type="AlphaFoldDB" id="A0A6J4J0N9"/>
<feature type="compositionally biased region" description="Low complexity" evidence="1">
    <location>
        <begin position="236"/>
        <end position="250"/>
    </location>
</feature>
<protein>
    <submittedName>
        <fullName evidence="2">Aquaporin Z</fullName>
    </submittedName>
</protein>
<gene>
    <name evidence="2" type="ORF">AVDCRST_MAG52-2999</name>
</gene>
<feature type="non-terminal residue" evidence="2">
    <location>
        <position position="250"/>
    </location>
</feature>
<name>A0A6J4J0N9_9ACTN</name>
<accession>A0A6J4J0N9</accession>
<feature type="compositionally biased region" description="Low complexity" evidence="1">
    <location>
        <begin position="8"/>
        <end position="17"/>
    </location>
</feature>
<feature type="compositionally biased region" description="Gly residues" evidence="1">
    <location>
        <begin position="135"/>
        <end position="147"/>
    </location>
</feature>
<dbReference type="EMBL" id="CADCTN010000207">
    <property type="protein sequence ID" value="CAA9267249.1"/>
    <property type="molecule type" value="Genomic_DNA"/>
</dbReference>
<evidence type="ECO:0000256" key="1">
    <source>
        <dbReference type="SAM" id="MobiDB-lite"/>
    </source>
</evidence>
<evidence type="ECO:0000313" key="2">
    <source>
        <dbReference type="EMBL" id="CAA9267249.1"/>
    </source>
</evidence>
<feature type="region of interest" description="Disordered" evidence="1">
    <location>
        <begin position="1"/>
        <end position="250"/>
    </location>
</feature>
<reference evidence="2" key="1">
    <citation type="submission" date="2020-02" db="EMBL/GenBank/DDBJ databases">
        <authorList>
            <person name="Meier V. D."/>
        </authorList>
    </citation>
    <scope>NUCLEOTIDE SEQUENCE</scope>
    <source>
        <strain evidence="2">AVDCRST_MAG52</strain>
    </source>
</reference>
<feature type="compositionally biased region" description="Gly residues" evidence="1">
    <location>
        <begin position="106"/>
        <end position="115"/>
    </location>
</feature>
<feature type="compositionally biased region" description="Basic residues" evidence="1">
    <location>
        <begin position="51"/>
        <end position="79"/>
    </location>
</feature>
<organism evidence="2">
    <name type="scientific">uncultured Blastococcus sp</name>
    <dbReference type="NCBI Taxonomy" id="217144"/>
    <lineage>
        <taxon>Bacteria</taxon>
        <taxon>Bacillati</taxon>
        <taxon>Actinomycetota</taxon>
        <taxon>Actinomycetes</taxon>
        <taxon>Geodermatophilales</taxon>
        <taxon>Geodermatophilaceae</taxon>
        <taxon>Blastococcus</taxon>
        <taxon>environmental samples</taxon>
    </lineage>
</organism>
<feature type="compositionally biased region" description="Basic and acidic residues" evidence="1">
    <location>
        <begin position="27"/>
        <end position="44"/>
    </location>
</feature>
<proteinExistence type="predicted"/>
<feature type="non-terminal residue" evidence="2">
    <location>
        <position position="1"/>
    </location>
</feature>
<feature type="compositionally biased region" description="Basic residues" evidence="1">
    <location>
        <begin position="174"/>
        <end position="194"/>
    </location>
</feature>
<sequence length="250" mass="26346">ADDGCGARVVDSGGVVRQQRRRAPRPGRGDRADRHGDPGLRGDQRGGGLGRARHRRVRHAGGGARLRRHPGGARGRPRARLGMSPEPGGDPRSGGDGPVPLVGRGQLRGGPAGGRGRGRPGHLGELRRARAQRGGARGDAPGGGGLDRSGVRRRAPGHLRPGAGRRLGGDRRPGRERHRTRGRRVRPRGRHLRRRSVDRGRGQPGPGLRAEPAGRRPGLALDLPARPNDRRGPGRGALRPRPGAGRTAGV</sequence>